<evidence type="ECO:0000313" key="1">
    <source>
        <dbReference type="EMBL" id="VEN55106.1"/>
    </source>
</evidence>
<dbReference type="AlphaFoldDB" id="A0A653D576"/>
<proteinExistence type="predicted"/>
<sequence length="112" mass="12829">KELEKRKATYTTLVKNFIFRNVGPRDTTSTADSFALERPYPACTFSLARTIDSISTEEEYEKMDCGRFARLPPEREENVQGGAHHQHVEYGRFHDRDTADLNLFLSIGSLES</sequence>
<organism evidence="1 2">
    <name type="scientific">Callosobruchus maculatus</name>
    <name type="common">Southern cowpea weevil</name>
    <name type="synonym">Pulse bruchid</name>
    <dbReference type="NCBI Taxonomy" id="64391"/>
    <lineage>
        <taxon>Eukaryota</taxon>
        <taxon>Metazoa</taxon>
        <taxon>Ecdysozoa</taxon>
        <taxon>Arthropoda</taxon>
        <taxon>Hexapoda</taxon>
        <taxon>Insecta</taxon>
        <taxon>Pterygota</taxon>
        <taxon>Neoptera</taxon>
        <taxon>Endopterygota</taxon>
        <taxon>Coleoptera</taxon>
        <taxon>Polyphaga</taxon>
        <taxon>Cucujiformia</taxon>
        <taxon>Chrysomeloidea</taxon>
        <taxon>Chrysomelidae</taxon>
        <taxon>Bruchinae</taxon>
        <taxon>Bruchini</taxon>
        <taxon>Callosobruchus</taxon>
    </lineage>
</organism>
<name>A0A653D576_CALMS</name>
<accession>A0A653D576</accession>
<protein>
    <submittedName>
        <fullName evidence="1">Uncharacterized protein</fullName>
    </submittedName>
</protein>
<gene>
    <name evidence="1" type="ORF">CALMAC_LOCUS14378</name>
</gene>
<reference evidence="1 2" key="1">
    <citation type="submission" date="2019-01" db="EMBL/GenBank/DDBJ databases">
        <authorList>
            <person name="Sayadi A."/>
        </authorList>
    </citation>
    <scope>NUCLEOTIDE SEQUENCE [LARGE SCALE GENOMIC DNA]</scope>
</reference>
<feature type="non-terminal residue" evidence="1">
    <location>
        <position position="1"/>
    </location>
</feature>
<feature type="non-terminal residue" evidence="1">
    <location>
        <position position="112"/>
    </location>
</feature>
<dbReference type="EMBL" id="CAACVG010010133">
    <property type="protein sequence ID" value="VEN55106.1"/>
    <property type="molecule type" value="Genomic_DNA"/>
</dbReference>
<dbReference type="Proteomes" id="UP000410492">
    <property type="component" value="Unassembled WGS sequence"/>
</dbReference>
<keyword evidence="2" id="KW-1185">Reference proteome</keyword>
<evidence type="ECO:0000313" key="2">
    <source>
        <dbReference type="Proteomes" id="UP000410492"/>
    </source>
</evidence>